<dbReference type="AlphaFoldDB" id="A0A8K0CF87"/>
<organism evidence="2 3">
    <name type="scientific">Ignelater luminosus</name>
    <name type="common">Cucubano</name>
    <name type="synonym">Pyrophorus luminosus</name>
    <dbReference type="NCBI Taxonomy" id="2038154"/>
    <lineage>
        <taxon>Eukaryota</taxon>
        <taxon>Metazoa</taxon>
        <taxon>Ecdysozoa</taxon>
        <taxon>Arthropoda</taxon>
        <taxon>Hexapoda</taxon>
        <taxon>Insecta</taxon>
        <taxon>Pterygota</taxon>
        <taxon>Neoptera</taxon>
        <taxon>Endopterygota</taxon>
        <taxon>Coleoptera</taxon>
        <taxon>Polyphaga</taxon>
        <taxon>Elateriformia</taxon>
        <taxon>Elateroidea</taxon>
        <taxon>Elateridae</taxon>
        <taxon>Agrypninae</taxon>
        <taxon>Pyrophorini</taxon>
        <taxon>Ignelater</taxon>
    </lineage>
</organism>
<reference evidence="2" key="1">
    <citation type="submission" date="2019-08" db="EMBL/GenBank/DDBJ databases">
        <title>The genome of the North American firefly Photinus pyralis.</title>
        <authorList>
            <consortium name="Photinus pyralis genome working group"/>
            <person name="Fallon T.R."/>
            <person name="Sander Lower S.E."/>
            <person name="Weng J.-K."/>
        </authorList>
    </citation>
    <scope>NUCLEOTIDE SEQUENCE</scope>
    <source>
        <strain evidence="2">TRF0915ILg1</strain>
        <tissue evidence="2">Whole body</tissue>
    </source>
</reference>
<gene>
    <name evidence="2" type="ORF">ILUMI_19923</name>
</gene>
<feature type="region of interest" description="Disordered" evidence="1">
    <location>
        <begin position="355"/>
        <end position="398"/>
    </location>
</feature>
<dbReference type="Proteomes" id="UP000801492">
    <property type="component" value="Unassembled WGS sequence"/>
</dbReference>
<name>A0A8K0CF87_IGNLU</name>
<dbReference type="InterPro" id="IPR052958">
    <property type="entry name" value="IFN-induced_PKR_regulator"/>
</dbReference>
<dbReference type="OrthoDB" id="8194222at2759"/>
<comment type="caution">
    <text evidence="2">The sequence shown here is derived from an EMBL/GenBank/DDBJ whole genome shotgun (WGS) entry which is preliminary data.</text>
</comment>
<dbReference type="EMBL" id="VTPC01088232">
    <property type="protein sequence ID" value="KAF2886250.1"/>
    <property type="molecule type" value="Genomic_DNA"/>
</dbReference>
<evidence type="ECO:0000313" key="3">
    <source>
        <dbReference type="Proteomes" id="UP000801492"/>
    </source>
</evidence>
<protein>
    <submittedName>
        <fullName evidence="2">Uncharacterized protein</fullName>
    </submittedName>
</protein>
<proteinExistence type="predicted"/>
<dbReference type="PANTHER" id="PTHR46289">
    <property type="entry name" value="52 KDA REPRESSOR OF THE INHIBITOR OF THE PROTEIN KINASE-LIKE PROTEIN-RELATED"/>
    <property type="match status" value="1"/>
</dbReference>
<evidence type="ECO:0000256" key="1">
    <source>
        <dbReference type="SAM" id="MobiDB-lite"/>
    </source>
</evidence>
<evidence type="ECO:0000313" key="2">
    <source>
        <dbReference type="EMBL" id="KAF2886250.1"/>
    </source>
</evidence>
<accession>A0A8K0CF87</accession>
<keyword evidence="3" id="KW-1185">Reference proteome</keyword>
<dbReference type="PANTHER" id="PTHR46289:SF14">
    <property type="entry name" value="DUF4371 DOMAIN-CONTAINING PROTEIN"/>
    <property type="match status" value="1"/>
</dbReference>
<sequence length="405" mass="45185">MMEIVSSITNFVRWSAKKLELIKRAILEKYSDAKRVKLQSLSDTRWLERHDALLQFKKLLDSIVQFLEEMDGTSPSSKSTNLLASIQRFDFVLPLTVAAAVFEITVSLSRQLQGLDLDVNLCYEMVDSAIRTLERYRETKYGEIFQEACRIVEPLDIPVQAPRTAKRSTHRLNIEAPDTPVKGKRQVGMIASAERGQLTTVIGCCNAAGSFLPPFLIFARKKMQPRLLDGSPAGTQGTCTPNDCTSSEVFLNWLHFFVEQYDIARLLALAFHKTAVAINAVHGFERPGIWPVNKHAFGDEHFTPAQLQLNLMINSLTNATLQSDSIINPTQENSPILESINPLTVSSPDVVESREFLGRSQSEDDVAIEDCPSTSTESETTKETQSNDVPAVSPDVQRPTIVLQF</sequence>